<dbReference type="RefSeq" id="WP_193497167.1">
    <property type="nucleotide sequence ID" value="NZ_CP063169.1"/>
</dbReference>
<protein>
    <recommendedName>
        <fullName evidence="1">Deoxyribonuclease NucA/NucB domain-containing protein</fullName>
    </recommendedName>
</protein>
<name>A0A7M1SSF0_9MICO</name>
<organism evidence="2 3">
    <name type="scientific">Ruania alkalisoli</name>
    <dbReference type="NCBI Taxonomy" id="2779775"/>
    <lineage>
        <taxon>Bacteria</taxon>
        <taxon>Bacillati</taxon>
        <taxon>Actinomycetota</taxon>
        <taxon>Actinomycetes</taxon>
        <taxon>Micrococcales</taxon>
        <taxon>Ruaniaceae</taxon>
        <taxon>Ruania</taxon>
    </lineage>
</organism>
<evidence type="ECO:0000259" key="1">
    <source>
        <dbReference type="Pfam" id="PF14040"/>
    </source>
</evidence>
<evidence type="ECO:0000313" key="3">
    <source>
        <dbReference type="Proteomes" id="UP000593758"/>
    </source>
</evidence>
<dbReference type="InterPro" id="IPR029476">
    <property type="entry name" value="DNase_NucA_NucB"/>
</dbReference>
<feature type="domain" description="Deoxyribonuclease NucA/NucB" evidence="1">
    <location>
        <begin position="179"/>
        <end position="275"/>
    </location>
</feature>
<dbReference type="AlphaFoldDB" id="A0A7M1SSF0"/>
<reference evidence="2 3" key="1">
    <citation type="submission" date="2020-10" db="EMBL/GenBank/DDBJ databases">
        <title>Haloactinobacterium sp. RN3S43, a bacterium isolated from saline soil.</title>
        <authorList>
            <person name="Sun J.-Q."/>
        </authorList>
    </citation>
    <scope>NUCLEOTIDE SEQUENCE [LARGE SCALE GENOMIC DNA]</scope>
    <source>
        <strain evidence="2 3">RN3S43</strain>
    </source>
</reference>
<dbReference type="Proteomes" id="UP000593758">
    <property type="component" value="Chromosome"/>
</dbReference>
<proteinExistence type="predicted"/>
<dbReference type="EMBL" id="CP063169">
    <property type="protein sequence ID" value="QOR70489.1"/>
    <property type="molecule type" value="Genomic_DNA"/>
</dbReference>
<dbReference type="Pfam" id="PF14040">
    <property type="entry name" value="DNase_NucA_NucB"/>
    <property type="match status" value="1"/>
</dbReference>
<evidence type="ECO:0000313" key="2">
    <source>
        <dbReference type="EMBL" id="QOR70489.1"/>
    </source>
</evidence>
<accession>A0A7M1SSF0</accession>
<dbReference type="KEGG" id="halt:IM660_18160"/>
<gene>
    <name evidence="2" type="ORF">IM660_18160</name>
</gene>
<keyword evidence="3" id="KW-1185">Reference proteome</keyword>
<sequence>MTVIGTMNFLMYRLIYVSTSAVLWGNQIEVSPTIITGAAAGTVISGTPACSGVCALSSSVFPPQTPGVGGSANGESYYTTATTSGGAAFAYAGWTLSFKPPNVTTPATLNTTNGLAVRCDNAVPGRGPGCVVPHVTGRITYSQAVYPTFGAHLSAAQASGLPGATVPLHRLTDSALQAANRTESCKTGAVIPRPSGMSCDEYPFASSYEGAFTGGGSGRTFAGCSVTYYPTGVTGPTGFSICMINATENSSAGSQLNSVLYSPYRIIDGDPFYVSVA</sequence>